<evidence type="ECO:0000313" key="2">
    <source>
        <dbReference type="Proteomes" id="UP000009183"/>
    </source>
</evidence>
<sequence>MRKYKILVFRNHWIGKVRLEKL</sequence>
<accession>F6H806</accession>
<dbReference type="AlphaFoldDB" id="F6H806"/>
<keyword evidence="2" id="KW-1185">Reference proteome</keyword>
<proteinExistence type="predicted"/>
<dbReference type="PaxDb" id="29760-VIT_00s0144g00100.t01"/>
<evidence type="ECO:0000313" key="1">
    <source>
        <dbReference type="EMBL" id="CCB48348.1"/>
    </source>
</evidence>
<dbReference type="InParanoid" id="F6H806"/>
<gene>
    <name evidence="1" type="ORF">VIT_00s0144g00100</name>
</gene>
<reference evidence="2" key="1">
    <citation type="journal article" date="2007" name="Nature">
        <title>The grapevine genome sequence suggests ancestral hexaploidization in major angiosperm phyla.</title>
        <authorList>
            <consortium name="The French-Italian Public Consortium for Grapevine Genome Characterization."/>
            <person name="Jaillon O."/>
            <person name="Aury J.-M."/>
            <person name="Noel B."/>
            <person name="Policriti A."/>
            <person name="Clepet C."/>
            <person name="Casagrande A."/>
            <person name="Choisne N."/>
            <person name="Aubourg S."/>
            <person name="Vitulo N."/>
            <person name="Jubin C."/>
            <person name="Vezzi A."/>
            <person name="Legeai F."/>
            <person name="Hugueney P."/>
            <person name="Dasilva C."/>
            <person name="Horner D."/>
            <person name="Mica E."/>
            <person name="Jublot D."/>
            <person name="Poulain J."/>
            <person name="Bruyere C."/>
            <person name="Billault A."/>
            <person name="Segurens B."/>
            <person name="Gouyvenoux M."/>
            <person name="Ugarte E."/>
            <person name="Cattonaro F."/>
            <person name="Anthouard V."/>
            <person name="Vico V."/>
            <person name="Del Fabbro C."/>
            <person name="Alaux M."/>
            <person name="Di Gaspero G."/>
            <person name="Dumas V."/>
            <person name="Felice N."/>
            <person name="Paillard S."/>
            <person name="Juman I."/>
            <person name="Moroldo M."/>
            <person name="Scalabrin S."/>
            <person name="Canaguier A."/>
            <person name="Le Clainche I."/>
            <person name="Malacrida G."/>
            <person name="Durand E."/>
            <person name="Pesole G."/>
            <person name="Laucou V."/>
            <person name="Chatelet P."/>
            <person name="Merdinoglu D."/>
            <person name="Delledonne M."/>
            <person name="Pezzotti M."/>
            <person name="Lecharny A."/>
            <person name="Scarpelli C."/>
            <person name="Artiguenave F."/>
            <person name="Pe M.E."/>
            <person name="Valle G."/>
            <person name="Morgante M."/>
            <person name="Caboche M."/>
            <person name="Adam-Blondon A.-F."/>
            <person name="Weissenbach J."/>
            <person name="Quetier F."/>
            <person name="Wincker P."/>
        </authorList>
    </citation>
    <scope>NUCLEOTIDE SEQUENCE [LARGE SCALE GENOMIC DNA]</scope>
    <source>
        <strain evidence="2">cv. Pinot noir / PN40024</strain>
    </source>
</reference>
<dbReference type="Proteomes" id="UP000009183">
    <property type="component" value="Unassembled WGS sequence, unordered"/>
</dbReference>
<protein>
    <submittedName>
        <fullName evidence="1">Uncharacterized protein</fullName>
    </submittedName>
</protein>
<organism evidence="1 2">
    <name type="scientific">Vitis vinifera</name>
    <name type="common">Grape</name>
    <dbReference type="NCBI Taxonomy" id="29760"/>
    <lineage>
        <taxon>Eukaryota</taxon>
        <taxon>Viridiplantae</taxon>
        <taxon>Streptophyta</taxon>
        <taxon>Embryophyta</taxon>
        <taxon>Tracheophyta</taxon>
        <taxon>Spermatophyta</taxon>
        <taxon>Magnoliopsida</taxon>
        <taxon>eudicotyledons</taxon>
        <taxon>Gunneridae</taxon>
        <taxon>Pentapetalae</taxon>
        <taxon>rosids</taxon>
        <taxon>Vitales</taxon>
        <taxon>Vitaceae</taxon>
        <taxon>Viteae</taxon>
        <taxon>Vitis</taxon>
    </lineage>
</organism>
<dbReference type="HOGENOM" id="CLU_3425452_0_0_1"/>
<name>F6H806_VITVI</name>
<dbReference type="EMBL" id="FN595261">
    <property type="protein sequence ID" value="CCB48348.1"/>
    <property type="molecule type" value="Genomic_DNA"/>
</dbReference>